<dbReference type="InterPro" id="IPR050902">
    <property type="entry name" value="ABC_Transporter_SBP"/>
</dbReference>
<protein>
    <submittedName>
        <fullName evidence="2">Iron complex transport system substrate-binding protein</fullName>
    </submittedName>
</protein>
<accession>A0A3D9HS01</accession>
<dbReference type="PANTHER" id="PTHR30535">
    <property type="entry name" value="VITAMIN B12-BINDING PROTEIN"/>
    <property type="match status" value="1"/>
</dbReference>
<dbReference type="Pfam" id="PF01497">
    <property type="entry name" value="Peripla_BP_2"/>
    <property type="match status" value="1"/>
</dbReference>
<evidence type="ECO:0000259" key="1">
    <source>
        <dbReference type="PROSITE" id="PS50983"/>
    </source>
</evidence>
<keyword evidence="3" id="KW-1185">Reference proteome</keyword>
<dbReference type="PROSITE" id="PS50983">
    <property type="entry name" value="FE_B12_PBP"/>
    <property type="match status" value="1"/>
</dbReference>
<comment type="caution">
    <text evidence="2">The sequence shown here is derived from an EMBL/GenBank/DDBJ whole genome shotgun (WGS) entry which is preliminary data.</text>
</comment>
<name>A0A3D9HS01_9PROT</name>
<dbReference type="SUPFAM" id="SSF53807">
    <property type="entry name" value="Helical backbone' metal receptor"/>
    <property type="match status" value="1"/>
</dbReference>
<evidence type="ECO:0000313" key="2">
    <source>
        <dbReference type="EMBL" id="RED52293.1"/>
    </source>
</evidence>
<proteinExistence type="predicted"/>
<dbReference type="EMBL" id="QRDW01000002">
    <property type="protein sequence ID" value="RED52293.1"/>
    <property type="molecule type" value="Genomic_DNA"/>
</dbReference>
<dbReference type="PANTHER" id="PTHR30535:SF7">
    <property type="entry name" value="IRON(III) DICITRATE-BINDING PROTEIN"/>
    <property type="match status" value="1"/>
</dbReference>
<reference evidence="2 3" key="1">
    <citation type="submission" date="2018-07" db="EMBL/GenBank/DDBJ databases">
        <title>Genomic Encyclopedia of Type Strains, Phase III (KMG-III): the genomes of soil and plant-associated and newly described type strains.</title>
        <authorList>
            <person name="Whitman W."/>
        </authorList>
    </citation>
    <scope>NUCLEOTIDE SEQUENCE [LARGE SCALE GENOMIC DNA]</scope>
    <source>
        <strain evidence="2 3">CECT 8488</strain>
    </source>
</reference>
<evidence type="ECO:0000313" key="3">
    <source>
        <dbReference type="Proteomes" id="UP000256845"/>
    </source>
</evidence>
<dbReference type="Gene3D" id="3.40.50.1980">
    <property type="entry name" value="Nitrogenase molybdenum iron protein domain"/>
    <property type="match status" value="2"/>
</dbReference>
<feature type="domain" description="Fe/B12 periplasmic-binding" evidence="1">
    <location>
        <begin position="70"/>
        <end position="363"/>
    </location>
</feature>
<dbReference type="AlphaFoldDB" id="A0A3D9HS01"/>
<dbReference type="Proteomes" id="UP000256845">
    <property type="component" value="Unassembled WGS sequence"/>
</dbReference>
<gene>
    <name evidence="2" type="ORF">DFP90_102312</name>
</gene>
<organism evidence="2 3">
    <name type="scientific">Aestuariispira insulae</name>
    <dbReference type="NCBI Taxonomy" id="1461337"/>
    <lineage>
        <taxon>Bacteria</taxon>
        <taxon>Pseudomonadati</taxon>
        <taxon>Pseudomonadota</taxon>
        <taxon>Alphaproteobacteria</taxon>
        <taxon>Rhodospirillales</taxon>
        <taxon>Kiloniellaceae</taxon>
        <taxon>Aestuariispira</taxon>
    </lineage>
</organism>
<sequence>MALYERIFFHQRRDRFHPPCRTEFLQVKDMIMRKILLAFAASLASLPVAAETVSLNNCGRDIHFDAAPEKVVSIGQAATEILYALDLGDKVAGTSVWFTDILPEFKAVNDRVERMADNDPSFEAVVAKRPQLVASQYEWYVGPKGTVGTRPQFHELGIQTYILPTDCVGKDNATGGDGTRNAAFHTGLIHQGIQELAQIFGIEEKGERLVADLQQREAAALAKVETLNLRGLSAVFWFSSPAKIDADPYVAGGKGAPAYIMDRLNIRNVVDTDEEWPTVGWESIARANPSVIVIARMERRRFPADDYRKKLEFLKSDPVTSQMDAVKHDRIIIMDAHAMDPTIRTIGAIETLAEKLRSFGLTG</sequence>
<dbReference type="InterPro" id="IPR002491">
    <property type="entry name" value="ABC_transptr_periplasmic_BD"/>
</dbReference>